<dbReference type="InterPro" id="IPR024029">
    <property type="entry name" value="Pyridox_Oxase_FMN-dep"/>
</dbReference>
<dbReference type="PANTHER" id="PTHR42815:SF2">
    <property type="entry name" value="FAD-BINDING, PUTATIVE (AFU_ORTHOLOGUE AFUA_6G07600)-RELATED"/>
    <property type="match status" value="1"/>
</dbReference>
<feature type="domain" description="Pyridoxamine 5'-phosphate oxidase N-terminal" evidence="1">
    <location>
        <begin position="40"/>
        <end position="156"/>
    </location>
</feature>
<organism evidence="2 3">
    <name type="scientific">Engelhardtia mirabilis</name>
    <dbReference type="NCBI Taxonomy" id="2528011"/>
    <lineage>
        <taxon>Bacteria</taxon>
        <taxon>Pseudomonadati</taxon>
        <taxon>Planctomycetota</taxon>
        <taxon>Planctomycetia</taxon>
        <taxon>Planctomycetia incertae sedis</taxon>
        <taxon>Engelhardtia</taxon>
    </lineage>
</organism>
<gene>
    <name evidence="2" type="ORF">Pla133_48930</name>
</gene>
<evidence type="ECO:0000259" key="1">
    <source>
        <dbReference type="Pfam" id="PF01243"/>
    </source>
</evidence>
<dbReference type="InterPro" id="IPR012349">
    <property type="entry name" value="Split_barrel_FMN-bd"/>
</dbReference>
<reference evidence="2 3" key="1">
    <citation type="submission" date="2019-02" db="EMBL/GenBank/DDBJ databases">
        <title>Deep-cultivation of Planctomycetes and their phenomic and genomic characterization uncovers novel biology.</title>
        <authorList>
            <person name="Wiegand S."/>
            <person name="Jogler M."/>
            <person name="Boedeker C."/>
            <person name="Pinto D."/>
            <person name="Vollmers J."/>
            <person name="Rivas-Marin E."/>
            <person name="Kohn T."/>
            <person name="Peeters S.H."/>
            <person name="Heuer A."/>
            <person name="Rast P."/>
            <person name="Oberbeckmann S."/>
            <person name="Bunk B."/>
            <person name="Jeske O."/>
            <person name="Meyerdierks A."/>
            <person name="Storesund J.E."/>
            <person name="Kallscheuer N."/>
            <person name="Luecker S."/>
            <person name="Lage O.M."/>
            <person name="Pohl T."/>
            <person name="Merkel B.J."/>
            <person name="Hornburger P."/>
            <person name="Mueller R.-W."/>
            <person name="Bruemmer F."/>
            <person name="Labrenz M."/>
            <person name="Spormann A.M."/>
            <person name="Op den Camp H."/>
            <person name="Overmann J."/>
            <person name="Amann R."/>
            <person name="Jetten M.S.M."/>
            <person name="Mascher T."/>
            <person name="Medema M.H."/>
            <person name="Devos D.P."/>
            <person name="Kaster A.-K."/>
            <person name="Ovreas L."/>
            <person name="Rohde M."/>
            <person name="Galperin M.Y."/>
            <person name="Jogler C."/>
        </authorList>
    </citation>
    <scope>NUCLEOTIDE SEQUENCE [LARGE SCALE GENOMIC DNA]</scope>
    <source>
        <strain evidence="2 3">Pla133</strain>
    </source>
</reference>
<dbReference type="PANTHER" id="PTHR42815">
    <property type="entry name" value="FAD-BINDING, PUTATIVE (AFU_ORTHOLOGUE AFUA_6G07600)-RELATED"/>
    <property type="match status" value="1"/>
</dbReference>
<keyword evidence="3" id="KW-1185">Reference proteome</keyword>
<dbReference type="SUPFAM" id="SSF50475">
    <property type="entry name" value="FMN-binding split barrel"/>
    <property type="match status" value="1"/>
</dbReference>
<dbReference type="Gene3D" id="2.30.110.10">
    <property type="entry name" value="Electron Transport, Fmn-binding Protein, Chain A"/>
    <property type="match status" value="1"/>
</dbReference>
<dbReference type="EMBL" id="CP036287">
    <property type="protein sequence ID" value="QDU69771.1"/>
    <property type="molecule type" value="Genomic_DNA"/>
</dbReference>
<dbReference type="Pfam" id="PF01243">
    <property type="entry name" value="PNPOx_N"/>
    <property type="match status" value="1"/>
</dbReference>
<dbReference type="Proteomes" id="UP000316921">
    <property type="component" value="Chromosome"/>
</dbReference>
<evidence type="ECO:0000313" key="3">
    <source>
        <dbReference type="Proteomes" id="UP000316921"/>
    </source>
</evidence>
<proteinExistence type="predicted"/>
<dbReference type="KEGG" id="pbap:Pla133_48930"/>
<sequence length="209" mass="23658">MTDHDSIREVRDADELREVLGPVAPAARDKVRDRLHELDRQWLARSPFCLVATSSADGRCDVSPKGDPPGFVLVLDETTVVLPERPGNRRADGFRNVLENPHVGLIFFIPGRGDTLRINGRARLLREALYFDRMRVQGHRPQLALEVVVEEVFHHCSKAFLRSDLWDPGTWAPELVPSRATIAGALERRHESPEELARYYGPGYGKDLY</sequence>
<name>A0A518BS21_9BACT</name>
<evidence type="ECO:0000313" key="2">
    <source>
        <dbReference type="EMBL" id="QDU69771.1"/>
    </source>
</evidence>
<dbReference type="AlphaFoldDB" id="A0A518BS21"/>
<dbReference type="NCBIfam" id="TIGR04025">
    <property type="entry name" value="PPOX_FMN_DR2398"/>
    <property type="match status" value="1"/>
</dbReference>
<dbReference type="InterPro" id="IPR011576">
    <property type="entry name" value="Pyridox_Oxase_N"/>
</dbReference>
<accession>A0A518BS21</accession>
<dbReference type="RefSeq" id="WP_145069981.1">
    <property type="nucleotide sequence ID" value="NZ_CP036287.1"/>
</dbReference>
<protein>
    <submittedName>
        <fullName evidence="2">Pyridoxamine 5'-phosphate oxidase</fullName>
    </submittedName>
</protein>